<organism evidence="1 2">
    <name type="scientific">Actinoallomurus vinaceus</name>
    <dbReference type="NCBI Taxonomy" id="1080074"/>
    <lineage>
        <taxon>Bacteria</taxon>
        <taxon>Bacillati</taxon>
        <taxon>Actinomycetota</taxon>
        <taxon>Actinomycetes</taxon>
        <taxon>Streptosporangiales</taxon>
        <taxon>Thermomonosporaceae</taxon>
        <taxon>Actinoallomurus</taxon>
    </lineage>
</organism>
<reference evidence="2" key="1">
    <citation type="journal article" date="2019" name="Int. J. Syst. Evol. Microbiol.">
        <title>The Global Catalogue of Microorganisms (GCM) 10K type strain sequencing project: providing services to taxonomists for standard genome sequencing and annotation.</title>
        <authorList>
            <consortium name="The Broad Institute Genomics Platform"/>
            <consortium name="The Broad Institute Genome Sequencing Center for Infectious Disease"/>
            <person name="Wu L."/>
            <person name="Ma J."/>
        </authorList>
    </citation>
    <scope>NUCLEOTIDE SEQUENCE [LARGE SCALE GENOMIC DNA]</scope>
    <source>
        <strain evidence="2">JCM 17939</strain>
    </source>
</reference>
<proteinExistence type="predicted"/>
<evidence type="ECO:0000313" key="1">
    <source>
        <dbReference type="EMBL" id="GAA4625682.1"/>
    </source>
</evidence>
<dbReference type="Proteomes" id="UP001501442">
    <property type="component" value="Unassembled WGS sequence"/>
</dbReference>
<evidence type="ECO:0000313" key="2">
    <source>
        <dbReference type="Proteomes" id="UP001501442"/>
    </source>
</evidence>
<accession>A0ABP8U9D6</accession>
<protein>
    <submittedName>
        <fullName evidence="1">Uncharacterized protein</fullName>
    </submittedName>
</protein>
<sequence length="90" mass="9864">MGFLPVLARGECRDMRGILARLDQTARPPWSVEYRSDRGICAWPRGVPDAAPIRDRPRSGRLGAARSFRVYSVAGGAEVPTLAQRGTGRQ</sequence>
<gene>
    <name evidence="1" type="ORF">GCM10023196_030790</name>
</gene>
<dbReference type="EMBL" id="BAABHK010000004">
    <property type="protein sequence ID" value="GAA4625682.1"/>
    <property type="molecule type" value="Genomic_DNA"/>
</dbReference>
<name>A0ABP8U9D6_9ACTN</name>
<comment type="caution">
    <text evidence="1">The sequence shown here is derived from an EMBL/GenBank/DDBJ whole genome shotgun (WGS) entry which is preliminary data.</text>
</comment>
<keyword evidence="2" id="KW-1185">Reference proteome</keyword>